<reference evidence="2" key="1">
    <citation type="submission" date="2019-10" db="EMBL/GenBank/DDBJ databases">
        <authorList>
            <consortium name="DOE Joint Genome Institute"/>
            <person name="Kuo A."/>
            <person name="Miyauchi S."/>
            <person name="Kiss E."/>
            <person name="Drula E."/>
            <person name="Kohler A."/>
            <person name="Sanchez-Garcia M."/>
            <person name="Andreopoulos B."/>
            <person name="Barry K.W."/>
            <person name="Bonito G."/>
            <person name="Buee M."/>
            <person name="Carver A."/>
            <person name="Chen C."/>
            <person name="Cichocki N."/>
            <person name="Clum A."/>
            <person name="Culley D."/>
            <person name="Crous P.W."/>
            <person name="Fauchery L."/>
            <person name="Girlanda M."/>
            <person name="Hayes R."/>
            <person name="Keri Z."/>
            <person name="LaButti K."/>
            <person name="Lipzen A."/>
            <person name="Lombard V."/>
            <person name="Magnuson J."/>
            <person name="Maillard F."/>
            <person name="Morin E."/>
            <person name="Murat C."/>
            <person name="Nolan M."/>
            <person name="Ohm R."/>
            <person name="Pangilinan J."/>
            <person name="Pereira M."/>
            <person name="Perotto S."/>
            <person name="Peter M."/>
            <person name="Riley R."/>
            <person name="Sitrit Y."/>
            <person name="Stielow B."/>
            <person name="Szollosi G."/>
            <person name="Zifcakova L."/>
            <person name="Stursova M."/>
            <person name="Spatafora J.W."/>
            <person name="Tedersoo L."/>
            <person name="Vaario L.-M."/>
            <person name="Yamada A."/>
            <person name="Yan M."/>
            <person name="Wang P."/>
            <person name="Xu J."/>
            <person name="Bruns T."/>
            <person name="Baldrian P."/>
            <person name="Vilgalys R."/>
            <person name="Henrissat B."/>
            <person name="Grigoriev I.V."/>
            <person name="Hibbett D."/>
            <person name="Nagy L.G."/>
            <person name="Martin F.M."/>
        </authorList>
    </citation>
    <scope>NUCLEOTIDE SEQUENCE</scope>
    <source>
        <strain evidence="2">BED1</strain>
    </source>
</reference>
<proteinExistence type="predicted"/>
<evidence type="ECO:0000313" key="3">
    <source>
        <dbReference type="Proteomes" id="UP001194468"/>
    </source>
</evidence>
<reference evidence="2" key="2">
    <citation type="journal article" date="2020" name="Nat. Commun.">
        <title>Large-scale genome sequencing of mycorrhizal fungi provides insights into the early evolution of symbiotic traits.</title>
        <authorList>
            <person name="Miyauchi S."/>
            <person name="Kiss E."/>
            <person name="Kuo A."/>
            <person name="Drula E."/>
            <person name="Kohler A."/>
            <person name="Sanchez-Garcia M."/>
            <person name="Morin E."/>
            <person name="Andreopoulos B."/>
            <person name="Barry K.W."/>
            <person name="Bonito G."/>
            <person name="Buee M."/>
            <person name="Carver A."/>
            <person name="Chen C."/>
            <person name="Cichocki N."/>
            <person name="Clum A."/>
            <person name="Culley D."/>
            <person name="Crous P.W."/>
            <person name="Fauchery L."/>
            <person name="Girlanda M."/>
            <person name="Hayes R.D."/>
            <person name="Keri Z."/>
            <person name="LaButti K."/>
            <person name="Lipzen A."/>
            <person name="Lombard V."/>
            <person name="Magnuson J."/>
            <person name="Maillard F."/>
            <person name="Murat C."/>
            <person name="Nolan M."/>
            <person name="Ohm R.A."/>
            <person name="Pangilinan J."/>
            <person name="Pereira M.F."/>
            <person name="Perotto S."/>
            <person name="Peter M."/>
            <person name="Pfister S."/>
            <person name="Riley R."/>
            <person name="Sitrit Y."/>
            <person name="Stielow J.B."/>
            <person name="Szollosi G."/>
            <person name="Zifcakova L."/>
            <person name="Stursova M."/>
            <person name="Spatafora J.W."/>
            <person name="Tedersoo L."/>
            <person name="Vaario L.M."/>
            <person name="Yamada A."/>
            <person name="Yan M."/>
            <person name="Wang P."/>
            <person name="Xu J."/>
            <person name="Bruns T."/>
            <person name="Baldrian P."/>
            <person name="Vilgalys R."/>
            <person name="Dunand C."/>
            <person name="Henrissat B."/>
            <person name="Grigoriev I.V."/>
            <person name="Hibbett D."/>
            <person name="Nagy L.G."/>
            <person name="Martin F.M."/>
        </authorList>
    </citation>
    <scope>NUCLEOTIDE SEQUENCE</scope>
    <source>
        <strain evidence="2">BED1</strain>
    </source>
</reference>
<keyword evidence="3" id="KW-1185">Reference proteome</keyword>
<feature type="region of interest" description="Disordered" evidence="1">
    <location>
        <begin position="64"/>
        <end position="94"/>
    </location>
</feature>
<organism evidence="2 3">
    <name type="scientific">Boletus edulis BED1</name>
    <dbReference type="NCBI Taxonomy" id="1328754"/>
    <lineage>
        <taxon>Eukaryota</taxon>
        <taxon>Fungi</taxon>
        <taxon>Dikarya</taxon>
        <taxon>Basidiomycota</taxon>
        <taxon>Agaricomycotina</taxon>
        <taxon>Agaricomycetes</taxon>
        <taxon>Agaricomycetidae</taxon>
        <taxon>Boletales</taxon>
        <taxon>Boletineae</taxon>
        <taxon>Boletaceae</taxon>
        <taxon>Boletoideae</taxon>
        <taxon>Boletus</taxon>
    </lineage>
</organism>
<feature type="region of interest" description="Disordered" evidence="1">
    <location>
        <begin position="117"/>
        <end position="142"/>
    </location>
</feature>
<protein>
    <submittedName>
        <fullName evidence="2">Uncharacterized protein</fullName>
    </submittedName>
</protein>
<evidence type="ECO:0000313" key="2">
    <source>
        <dbReference type="EMBL" id="KAF8445636.1"/>
    </source>
</evidence>
<feature type="compositionally biased region" description="Basic and acidic residues" evidence="1">
    <location>
        <begin position="64"/>
        <end position="74"/>
    </location>
</feature>
<comment type="caution">
    <text evidence="2">The sequence shown here is derived from an EMBL/GenBank/DDBJ whole genome shotgun (WGS) entry which is preliminary data.</text>
</comment>
<evidence type="ECO:0000256" key="1">
    <source>
        <dbReference type="SAM" id="MobiDB-lite"/>
    </source>
</evidence>
<sequence length="229" mass="25707">MLQHRATPSSRPWHSIRLAAQRTHRPIDGQFMKTMATTSGNDEIAHGPPSILSRLSDRPRSIIRRGSDTERVDVEATAPRTPRPQATSFISARSAQKRDHAAEKWFTDIRELDVNNVDKPNDPKWPPRKKRMGSDVPKQHEMRPKTDLNALFASSSVRSATSLRLQTKKELGGDYTSYLPDGHADPYRLPIAYARLVLGRNKHIPLSAQTGALNIVEEAIQGKIIRQGK</sequence>
<dbReference type="AlphaFoldDB" id="A0AAD4GHK6"/>
<accession>A0AAD4GHK6</accession>
<feature type="compositionally biased region" description="Polar residues" evidence="1">
    <location>
        <begin position="84"/>
        <end position="94"/>
    </location>
</feature>
<dbReference type="Proteomes" id="UP001194468">
    <property type="component" value="Unassembled WGS sequence"/>
</dbReference>
<name>A0AAD4GHK6_BOLED</name>
<gene>
    <name evidence="2" type="ORF">L210DRAFT_3757872</name>
</gene>
<dbReference type="EMBL" id="WHUW01000005">
    <property type="protein sequence ID" value="KAF8445636.1"/>
    <property type="molecule type" value="Genomic_DNA"/>
</dbReference>